<dbReference type="PROSITE" id="PS50887">
    <property type="entry name" value="GGDEF"/>
    <property type="match status" value="1"/>
</dbReference>
<evidence type="ECO:0000313" key="3">
    <source>
        <dbReference type="EMBL" id="EHO61973.1"/>
    </source>
</evidence>
<dbReference type="SMART" id="SM00267">
    <property type="entry name" value="GGDEF"/>
    <property type="match status" value="1"/>
</dbReference>
<feature type="transmembrane region" description="Helical" evidence="1">
    <location>
        <begin position="96"/>
        <end position="116"/>
    </location>
</feature>
<dbReference type="InterPro" id="IPR000160">
    <property type="entry name" value="GGDEF_dom"/>
</dbReference>
<dbReference type="GO" id="GO:0052621">
    <property type="term" value="F:diguanylate cyclase activity"/>
    <property type="evidence" value="ECO:0007669"/>
    <property type="project" value="TreeGrafter"/>
</dbReference>
<comment type="caution">
    <text evidence="3">The sequence shown here is derived from an EMBL/GenBank/DDBJ whole genome shotgun (WGS) entry which is preliminary data.</text>
</comment>
<dbReference type="PATRIC" id="fig|742743.3.peg.2125"/>
<dbReference type="InterPro" id="IPR043128">
    <property type="entry name" value="Rev_trsase/Diguanyl_cyclase"/>
</dbReference>
<name>H1D3C2_9FIRM</name>
<dbReference type="PANTHER" id="PTHR45138:SF9">
    <property type="entry name" value="DIGUANYLATE CYCLASE DGCM-RELATED"/>
    <property type="match status" value="1"/>
</dbReference>
<evidence type="ECO:0000259" key="2">
    <source>
        <dbReference type="PROSITE" id="PS50887"/>
    </source>
</evidence>
<dbReference type="EMBL" id="ADLT01000082">
    <property type="protein sequence ID" value="EHO61973.1"/>
    <property type="molecule type" value="Genomic_DNA"/>
</dbReference>
<dbReference type="InterPro" id="IPR029787">
    <property type="entry name" value="Nucleotide_cyclase"/>
</dbReference>
<sequence length="422" mass="48530">MVLRPVYLPDEKGDRHFWGYILAIIDTRIFLKDANVSNLEDQNILCGLIHTEGDGTASEVYGDENYRKDALFISREIYGDHWTLYLRPEGSWVNPWIMVLITWAGLLTALTLAVLARRNARLRRMGTTDPLTGVCNRTGGDWTVRRYLEAHQNEPALVMAVDIDNFKIINDVYGHEAGDEALCQFTRDMKETFGQSAVITRNGGDEFIIFCGYGWSRKAAEAIDRFTEPPHIITYKGKEIRFSASLGLARYPKHDKDYRSLCIKADYALYGAKLNGKSRWKEFDPELRLKDTRTQLGFNLTDIGNEMPGAMAVYRADDRSILFASSTLVELMECDSLDDFMKYTKMSLDRIFPDSEKEAARAAIDRQLENPFNRHRFYFITANILTKKGNLRPVEIRGHRSHNANYGDVFYIFLYEKEQKES</sequence>
<dbReference type="AlphaFoldDB" id="H1D3C2"/>
<reference evidence="3 4" key="1">
    <citation type="submission" date="2011-11" db="EMBL/GenBank/DDBJ databases">
        <title>The Genome Sequence of Dialister succinatiphilus YIT 11850.</title>
        <authorList>
            <consortium name="The Broad Institute Genome Sequencing Platform"/>
            <person name="Earl A."/>
            <person name="Ward D."/>
            <person name="Feldgarden M."/>
            <person name="Gevers D."/>
            <person name="Morotomi M."/>
            <person name="Young S.K."/>
            <person name="Zeng Q."/>
            <person name="Gargeya S."/>
            <person name="Fitzgerald M."/>
            <person name="Haas B."/>
            <person name="Abouelleil A."/>
            <person name="Alvarado L."/>
            <person name="Arachchi H.M."/>
            <person name="Berlin A."/>
            <person name="Brown A."/>
            <person name="Chapman S.B."/>
            <person name="Dunbar C."/>
            <person name="Gearin G."/>
            <person name="Goldberg J."/>
            <person name="Griggs A."/>
            <person name="Gujja S."/>
            <person name="Heiman D."/>
            <person name="Howarth C."/>
            <person name="Lui A."/>
            <person name="MacDonald P.J.P."/>
            <person name="Montmayeur A."/>
            <person name="Murphy C."/>
            <person name="Neiman D."/>
            <person name="Pearson M."/>
            <person name="Priest M."/>
            <person name="Roberts A."/>
            <person name="Saif S."/>
            <person name="Shea T."/>
            <person name="Sisk P."/>
            <person name="Stolte C."/>
            <person name="Sykes S."/>
            <person name="Wortman J."/>
            <person name="Nusbaum C."/>
            <person name="Birren B."/>
        </authorList>
    </citation>
    <scope>NUCLEOTIDE SEQUENCE [LARGE SCALE GENOMIC DNA]</scope>
    <source>
        <strain evidence="3 4">YIT 11850</strain>
    </source>
</reference>
<dbReference type="PANTHER" id="PTHR45138">
    <property type="entry name" value="REGULATORY COMPONENTS OF SENSORY TRANSDUCTION SYSTEM"/>
    <property type="match status" value="1"/>
</dbReference>
<dbReference type="Proteomes" id="UP000003277">
    <property type="component" value="Unassembled WGS sequence"/>
</dbReference>
<evidence type="ECO:0000256" key="1">
    <source>
        <dbReference type="SAM" id="Phobius"/>
    </source>
</evidence>
<dbReference type="NCBIfam" id="TIGR00254">
    <property type="entry name" value="GGDEF"/>
    <property type="match status" value="1"/>
</dbReference>
<keyword evidence="1" id="KW-0812">Transmembrane</keyword>
<dbReference type="Gene3D" id="3.30.70.270">
    <property type="match status" value="1"/>
</dbReference>
<keyword evidence="1" id="KW-1133">Transmembrane helix</keyword>
<gene>
    <name evidence="3" type="ORF">HMPREF9453_02110</name>
</gene>
<organism evidence="3 4">
    <name type="scientific">Dialister succinatiphilus YIT 11850</name>
    <dbReference type="NCBI Taxonomy" id="742743"/>
    <lineage>
        <taxon>Bacteria</taxon>
        <taxon>Bacillati</taxon>
        <taxon>Bacillota</taxon>
        <taxon>Negativicutes</taxon>
        <taxon>Veillonellales</taxon>
        <taxon>Veillonellaceae</taxon>
        <taxon>Dialister</taxon>
    </lineage>
</organism>
<evidence type="ECO:0000313" key="4">
    <source>
        <dbReference type="Proteomes" id="UP000003277"/>
    </source>
</evidence>
<dbReference type="eggNOG" id="COG2199">
    <property type="taxonomic scope" value="Bacteria"/>
</dbReference>
<dbReference type="SUPFAM" id="SSF55073">
    <property type="entry name" value="Nucleotide cyclase"/>
    <property type="match status" value="1"/>
</dbReference>
<dbReference type="HOGENOM" id="CLU_021245_2_0_9"/>
<dbReference type="Pfam" id="PF00990">
    <property type="entry name" value="GGDEF"/>
    <property type="match status" value="1"/>
</dbReference>
<accession>H1D3C2</accession>
<keyword evidence="4" id="KW-1185">Reference proteome</keyword>
<protein>
    <submittedName>
        <fullName evidence="3">Diguanylate cyclase (GGDEF) domain-containing protein</fullName>
    </submittedName>
</protein>
<proteinExistence type="predicted"/>
<dbReference type="InterPro" id="IPR050469">
    <property type="entry name" value="Diguanylate_Cyclase"/>
</dbReference>
<dbReference type="CDD" id="cd01949">
    <property type="entry name" value="GGDEF"/>
    <property type="match status" value="1"/>
</dbReference>
<dbReference type="STRING" id="742743.HMPREF9453_02110"/>
<keyword evidence="1" id="KW-0472">Membrane</keyword>
<feature type="domain" description="GGDEF" evidence="2">
    <location>
        <begin position="154"/>
        <end position="285"/>
    </location>
</feature>